<dbReference type="eggNOG" id="ENOG5031S3C">
    <property type="taxonomic scope" value="Bacteria"/>
</dbReference>
<dbReference type="Proteomes" id="UP000007257">
    <property type="component" value="Chromosome"/>
</dbReference>
<reference evidence="3" key="1">
    <citation type="submission" date="2011-01" db="EMBL/GenBank/DDBJ databases">
        <title>Complete sequence of chromosome of Rahnella sp. Y9602.</title>
        <authorList>
            <consortium name="US DOE Joint Genome Institute"/>
            <person name="Lucas S."/>
            <person name="Copeland A."/>
            <person name="Lapidus A."/>
            <person name="Cheng J.-F."/>
            <person name="Goodwin L."/>
            <person name="Pitluck S."/>
            <person name="Lu M."/>
            <person name="Detter J.C."/>
            <person name="Han C."/>
            <person name="Tapia R."/>
            <person name="Land M."/>
            <person name="Hauser L."/>
            <person name="Kyrpides N."/>
            <person name="Ivanova N."/>
            <person name="Ovchinnikova G."/>
            <person name="Pagani I."/>
            <person name="Sobecky P.A."/>
            <person name="Martinez R.J."/>
            <person name="Woyke T."/>
        </authorList>
    </citation>
    <scope>NUCLEOTIDE SEQUENCE [LARGE SCALE GENOMIC DNA]</scope>
    <source>
        <strain evidence="3">Y9602</strain>
    </source>
</reference>
<gene>
    <name evidence="2" type="ordered locus">Rahaq_3897</name>
</gene>
<dbReference type="AlphaFoldDB" id="A0A0H3FEL6"/>
<organism evidence="2 3">
    <name type="scientific">Rahnella sp. (strain Y9602)</name>
    <dbReference type="NCBI Taxonomy" id="2703885"/>
    <lineage>
        <taxon>Bacteria</taxon>
        <taxon>Pseudomonadati</taxon>
        <taxon>Pseudomonadota</taxon>
        <taxon>Gammaproteobacteria</taxon>
        <taxon>Enterobacterales</taxon>
        <taxon>Yersiniaceae</taxon>
        <taxon>Rahnella</taxon>
    </lineage>
</organism>
<proteinExistence type="predicted"/>
<dbReference type="EMBL" id="CP002505">
    <property type="protein sequence ID" value="ADW75486.1"/>
    <property type="molecule type" value="Genomic_DNA"/>
</dbReference>
<protein>
    <submittedName>
        <fullName evidence="2">Uncharacterized protein</fullName>
    </submittedName>
</protein>
<name>A0A0H3FEL6_RAHSY</name>
<keyword evidence="1" id="KW-0472">Membrane</keyword>
<keyword evidence="1" id="KW-1133">Transmembrane helix</keyword>
<feature type="transmembrane region" description="Helical" evidence="1">
    <location>
        <begin position="6"/>
        <end position="26"/>
    </location>
</feature>
<sequence>MKSKIAIFIFVSFCILGYLFFPKYIIHSDDYGYKIADSYAREYYIDCERPALYKKKAPEMDERTKDWLRNNTNVIYEDELKEFDQSTGYYKAITSGLWIDSFKYKYTFFDVSGDVDGDTYESIFFISGLYYHFQYTPRKGDIQKGYFASFRPSTERKNYSYDFDVDLAKKSCSHPQ</sequence>
<keyword evidence="1" id="KW-0812">Transmembrane</keyword>
<evidence type="ECO:0000313" key="2">
    <source>
        <dbReference type="EMBL" id="ADW75486.1"/>
    </source>
</evidence>
<dbReference type="HOGENOM" id="CLU_1523938_0_0_6"/>
<accession>A0A0H3FEL6</accession>
<evidence type="ECO:0000313" key="3">
    <source>
        <dbReference type="Proteomes" id="UP000007257"/>
    </source>
</evidence>
<dbReference type="RefSeq" id="WP_013577175.1">
    <property type="nucleotide sequence ID" value="NC_015061.1"/>
</dbReference>
<evidence type="ECO:0000256" key="1">
    <source>
        <dbReference type="SAM" id="Phobius"/>
    </source>
</evidence>
<reference evidence="2 3" key="2">
    <citation type="journal article" date="2012" name="J. Bacteriol.">
        <title>Complete Genome Sequence of Rahnella sp. Strain Y9602, a Gammaproteobacterium Isolate from Metal- and Radionuclide-Contaminated Soil.</title>
        <authorList>
            <person name="Martinez R.J."/>
            <person name="Bruce D."/>
            <person name="Detter C."/>
            <person name="Goodwin L.A."/>
            <person name="Han J."/>
            <person name="Han C.S."/>
            <person name="Held B."/>
            <person name="Land M.L."/>
            <person name="Mikhailova N."/>
            <person name="Nolan M."/>
            <person name="Pennacchio L."/>
            <person name="Pitluck S."/>
            <person name="Tapia R."/>
            <person name="Woyke T."/>
            <person name="Sobecky P.A."/>
        </authorList>
    </citation>
    <scope>NUCLEOTIDE SEQUENCE [LARGE SCALE GENOMIC DNA]</scope>
    <source>
        <strain evidence="2 3">Y9602</strain>
    </source>
</reference>
<dbReference type="KEGG" id="rah:Rahaq_3897"/>